<evidence type="ECO:0000313" key="2">
    <source>
        <dbReference type="Proteomes" id="UP000735302"/>
    </source>
</evidence>
<organism evidence="1 2">
    <name type="scientific">Plakobranchus ocellatus</name>
    <dbReference type="NCBI Taxonomy" id="259542"/>
    <lineage>
        <taxon>Eukaryota</taxon>
        <taxon>Metazoa</taxon>
        <taxon>Spiralia</taxon>
        <taxon>Lophotrochozoa</taxon>
        <taxon>Mollusca</taxon>
        <taxon>Gastropoda</taxon>
        <taxon>Heterobranchia</taxon>
        <taxon>Euthyneura</taxon>
        <taxon>Panpulmonata</taxon>
        <taxon>Sacoglossa</taxon>
        <taxon>Placobranchoidea</taxon>
        <taxon>Plakobranchidae</taxon>
        <taxon>Plakobranchus</taxon>
    </lineage>
</organism>
<keyword evidence="2" id="KW-1185">Reference proteome</keyword>
<protein>
    <submittedName>
        <fullName evidence="1">Uncharacterized protein</fullName>
    </submittedName>
</protein>
<dbReference type="Proteomes" id="UP000735302">
    <property type="component" value="Unassembled WGS sequence"/>
</dbReference>
<accession>A0AAV4DE04</accession>
<dbReference type="AlphaFoldDB" id="A0AAV4DE04"/>
<comment type="caution">
    <text evidence="1">The sequence shown here is derived from an EMBL/GenBank/DDBJ whole genome shotgun (WGS) entry which is preliminary data.</text>
</comment>
<proteinExistence type="predicted"/>
<reference evidence="1 2" key="1">
    <citation type="journal article" date="2021" name="Elife">
        <title>Chloroplast acquisition without the gene transfer in kleptoplastic sea slugs, Plakobranchus ocellatus.</title>
        <authorList>
            <person name="Maeda T."/>
            <person name="Takahashi S."/>
            <person name="Yoshida T."/>
            <person name="Shimamura S."/>
            <person name="Takaki Y."/>
            <person name="Nagai Y."/>
            <person name="Toyoda A."/>
            <person name="Suzuki Y."/>
            <person name="Arimoto A."/>
            <person name="Ishii H."/>
            <person name="Satoh N."/>
            <person name="Nishiyama T."/>
            <person name="Hasebe M."/>
            <person name="Maruyama T."/>
            <person name="Minagawa J."/>
            <person name="Obokata J."/>
            <person name="Shigenobu S."/>
        </authorList>
    </citation>
    <scope>NUCLEOTIDE SEQUENCE [LARGE SCALE GENOMIC DNA]</scope>
</reference>
<gene>
    <name evidence="1" type="ORF">PoB_006896800</name>
</gene>
<name>A0AAV4DE04_9GAST</name>
<sequence length="100" mass="11372">MILQRLEAHYVNCKPGGKIAGILAMESVFGNSVRTNRRNFPDSSASEMKEIQILIWDDISKDKAEQIGVKNDMSEGRQQSRLEGRMICLRAESRADWSEE</sequence>
<dbReference type="EMBL" id="BLXT01007807">
    <property type="protein sequence ID" value="GFO42463.1"/>
    <property type="molecule type" value="Genomic_DNA"/>
</dbReference>
<evidence type="ECO:0000313" key="1">
    <source>
        <dbReference type="EMBL" id="GFO42463.1"/>
    </source>
</evidence>